<dbReference type="AlphaFoldDB" id="A0A895XM65"/>
<name>A0A895XM65_9ACTN</name>
<accession>A0A895XM65</accession>
<keyword evidence="2" id="KW-1185">Reference proteome</keyword>
<evidence type="ECO:0000313" key="2">
    <source>
        <dbReference type="Proteomes" id="UP000662939"/>
    </source>
</evidence>
<dbReference type="EMBL" id="CP070496">
    <property type="protein sequence ID" value="QSB04075.1"/>
    <property type="molecule type" value="Genomic_DNA"/>
</dbReference>
<organism evidence="1 2">
    <name type="scientific">Natronoglycomyces albus</name>
    <dbReference type="NCBI Taxonomy" id="2811108"/>
    <lineage>
        <taxon>Bacteria</taxon>
        <taxon>Bacillati</taxon>
        <taxon>Actinomycetota</taxon>
        <taxon>Actinomycetes</taxon>
        <taxon>Glycomycetales</taxon>
        <taxon>Glycomycetaceae</taxon>
        <taxon>Natronoglycomyces</taxon>
    </lineage>
</organism>
<proteinExistence type="predicted"/>
<evidence type="ECO:0000313" key="1">
    <source>
        <dbReference type="EMBL" id="QSB04075.1"/>
    </source>
</evidence>
<dbReference type="RefSeq" id="WP_213170074.1">
    <property type="nucleotide sequence ID" value="NZ_CP070496.1"/>
</dbReference>
<gene>
    <name evidence="1" type="ORF">JQS30_09615</name>
</gene>
<reference evidence="1" key="1">
    <citation type="submission" date="2021-02" db="EMBL/GenBank/DDBJ databases">
        <title>Natronoglycomyces albus gen. nov., sp. nov, a haloalkaliphilic actinobacterium from a soda solonchak soil.</title>
        <authorList>
            <person name="Sorokin D.Y."/>
            <person name="Khijniak T.V."/>
            <person name="Zakharycheva A.P."/>
            <person name="Boueva O.V."/>
            <person name="Ariskina E.V."/>
            <person name="Hahnke R.L."/>
            <person name="Bunk B."/>
            <person name="Sproer C."/>
            <person name="Schumann P."/>
            <person name="Evtushenko L.I."/>
            <person name="Kublanov I.V."/>
        </authorList>
    </citation>
    <scope>NUCLEOTIDE SEQUENCE</scope>
    <source>
        <strain evidence="1">DSM 106290</strain>
    </source>
</reference>
<protein>
    <submittedName>
        <fullName evidence="1">Uncharacterized protein</fullName>
    </submittedName>
</protein>
<dbReference type="SUPFAM" id="SSF53756">
    <property type="entry name" value="UDP-Glycosyltransferase/glycogen phosphorylase"/>
    <property type="match status" value="1"/>
</dbReference>
<dbReference type="KEGG" id="nav:JQS30_09615"/>
<dbReference type="Proteomes" id="UP000662939">
    <property type="component" value="Chromosome"/>
</dbReference>
<sequence length="363" mass="40746">MKILFLARGHGFGHAARDRRIIAAMRRLRPDLHIDIMASGSASEYFQLYGETFTDMGIGDHEDMTPAAGRHLWKLLEQRERPDLVITDEVIWALPFCVKEWKRRAILLTDWMFSEMGQPENDSLLNYAGEIIMLDFRRAHPGPFDTTTPINYFGPVVSDFAISRSQARTQLSLDTRQFAATVTVGGYAAALDNQLIASAAVDTWLEKTPRGHHLFVLGEKFRDVPYHRRDDITWVGITGTPETYYAASDVVLANANGTVTCDLVWNRIPVLGMTSNRTTYPESFTRRIEALAVNRLIGYADPEDGPSQIWKQLETAIRRIVQNPSSLDMADLEWASGETVATHLLRRADYMAAKAAPESEASG</sequence>